<keyword evidence="2" id="KW-1003">Cell membrane</keyword>
<accession>A0A1G1VLY4</accession>
<dbReference type="Proteomes" id="UP000179069">
    <property type="component" value="Unassembled WGS sequence"/>
</dbReference>
<keyword evidence="6 8" id="KW-1133">Transmembrane helix</keyword>
<comment type="caution">
    <text evidence="9">The sequence shown here is derived from an EMBL/GenBank/DDBJ whole genome shotgun (WGS) entry which is preliminary data.</text>
</comment>
<keyword evidence="7 8" id="KW-0472">Membrane</keyword>
<dbReference type="InterPro" id="IPR026392">
    <property type="entry name" value="Exo/Archaeosortase_dom"/>
</dbReference>
<proteinExistence type="predicted"/>
<keyword evidence="3" id="KW-0645">Protease</keyword>
<dbReference type="GO" id="GO:0005886">
    <property type="term" value="C:plasma membrane"/>
    <property type="evidence" value="ECO:0007669"/>
    <property type="project" value="UniProtKB-SubCell"/>
</dbReference>
<comment type="subcellular location">
    <subcellularLocation>
        <location evidence="1">Cell membrane</location>
        <topology evidence="1">Multi-pass membrane protein</topology>
    </subcellularLocation>
</comment>
<evidence type="ECO:0000256" key="2">
    <source>
        <dbReference type="ARBA" id="ARBA00022475"/>
    </source>
</evidence>
<evidence type="ECO:0000256" key="6">
    <source>
        <dbReference type="ARBA" id="ARBA00022989"/>
    </source>
</evidence>
<dbReference type="EMBL" id="MHCI01000016">
    <property type="protein sequence ID" value="OGY16410.1"/>
    <property type="molecule type" value="Genomic_DNA"/>
</dbReference>
<feature type="transmembrane region" description="Helical" evidence="8">
    <location>
        <begin position="125"/>
        <end position="150"/>
    </location>
</feature>
<feature type="transmembrane region" description="Helical" evidence="8">
    <location>
        <begin position="162"/>
        <end position="183"/>
    </location>
</feature>
<organism evidence="9 10">
    <name type="scientific">Candidatus Chisholmbacteria bacterium RIFCSPHIGHO2_01_FULL_49_18</name>
    <dbReference type="NCBI Taxonomy" id="1797590"/>
    <lineage>
        <taxon>Bacteria</taxon>
        <taxon>Candidatus Chisholmiibacteriota</taxon>
    </lineage>
</organism>
<evidence type="ECO:0000256" key="3">
    <source>
        <dbReference type="ARBA" id="ARBA00022670"/>
    </source>
</evidence>
<sequence>MRGSKQVFKKIFAVTAVVLAVLPVLVTFSAILTSVFNRMQWYIWIQDNVVPFEARLVAVLLRVVGIHGVVTPGQTFAMLLERPGADWLPVQLSWNCLGWQSLILLALTLVTGLRGPYTLFSKLEVIVFGVLGTFLSNLFRMALITSLAYYWNNVAAMIIHDYFAMFVALIWMVFFWWFSYAYLLDEKISGYVRASSTEARSA</sequence>
<feature type="transmembrane region" description="Helical" evidence="8">
    <location>
        <begin position="92"/>
        <end position="113"/>
    </location>
</feature>
<keyword evidence="4 8" id="KW-0812">Transmembrane</keyword>
<dbReference type="AlphaFoldDB" id="A0A1G1VLY4"/>
<evidence type="ECO:0000256" key="8">
    <source>
        <dbReference type="SAM" id="Phobius"/>
    </source>
</evidence>
<evidence type="ECO:0000313" key="9">
    <source>
        <dbReference type="EMBL" id="OGY16410.1"/>
    </source>
</evidence>
<name>A0A1G1VLY4_9BACT</name>
<evidence type="ECO:0000256" key="7">
    <source>
        <dbReference type="ARBA" id="ARBA00023136"/>
    </source>
</evidence>
<evidence type="ECO:0008006" key="11">
    <source>
        <dbReference type="Google" id="ProtNLM"/>
    </source>
</evidence>
<protein>
    <recommendedName>
        <fullName evidence="11">Exosortase/archaeosortase family protein</fullName>
    </recommendedName>
</protein>
<gene>
    <name evidence="9" type="ORF">A2785_01210</name>
</gene>
<feature type="transmembrane region" description="Helical" evidence="8">
    <location>
        <begin position="56"/>
        <end position="80"/>
    </location>
</feature>
<dbReference type="GO" id="GO:0006508">
    <property type="term" value="P:proteolysis"/>
    <property type="evidence" value="ECO:0007669"/>
    <property type="project" value="UniProtKB-KW"/>
</dbReference>
<dbReference type="GO" id="GO:0008233">
    <property type="term" value="F:peptidase activity"/>
    <property type="evidence" value="ECO:0007669"/>
    <property type="project" value="UniProtKB-KW"/>
</dbReference>
<reference evidence="9 10" key="1">
    <citation type="journal article" date="2016" name="Nat. Commun.">
        <title>Thousands of microbial genomes shed light on interconnected biogeochemical processes in an aquifer system.</title>
        <authorList>
            <person name="Anantharaman K."/>
            <person name="Brown C.T."/>
            <person name="Hug L.A."/>
            <person name="Sharon I."/>
            <person name="Castelle C.J."/>
            <person name="Probst A.J."/>
            <person name="Thomas B.C."/>
            <person name="Singh A."/>
            <person name="Wilkins M.J."/>
            <person name="Karaoz U."/>
            <person name="Brodie E.L."/>
            <person name="Williams K.H."/>
            <person name="Hubbard S.S."/>
            <person name="Banfield J.F."/>
        </authorList>
    </citation>
    <scope>NUCLEOTIDE SEQUENCE [LARGE SCALE GENOMIC DNA]</scope>
</reference>
<keyword evidence="5" id="KW-0378">Hydrolase</keyword>
<evidence type="ECO:0000313" key="10">
    <source>
        <dbReference type="Proteomes" id="UP000179069"/>
    </source>
</evidence>
<feature type="transmembrane region" description="Helical" evidence="8">
    <location>
        <begin position="12"/>
        <end position="36"/>
    </location>
</feature>
<evidence type="ECO:0000256" key="5">
    <source>
        <dbReference type="ARBA" id="ARBA00022801"/>
    </source>
</evidence>
<dbReference type="NCBIfam" id="TIGR04178">
    <property type="entry name" value="exo_archaeo"/>
    <property type="match status" value="1"/>
</dbReference>
<evidence type="ECO:0000256" key="4">
    <source>
        <dbReference type="ARBA" id="ARBA00022692"/>
    </source>
</evidence>
<evidence type="ECO:0000256" key="1">
    <source>
        <dbReference type="ARBA" id="ARBA00004651"/>
    </source>
</evidence>